<dbReference type="Gene3D" id="1.20.1720.10">
    <property type="entry name" value="Multidrug resistance protein D"/>
    <property type="match status" value="1"/>
</dbReference>
<dbReference type="GO" id="GO:0022857">
    <property type="term" value="F:transmembrane transporter activity"/>
    <property type="evidence" value="ECO:0007669"/>
    <property type="project" value="InterPro"/>
</dbReference>
<feature type="transmembrane region" description="Helical" evidence="5">
    <location>
        <begin position="130"/>
        <end position="152"/>
    </location>
</feature>
<dbReference type="SUPFAM" id="SSF103473">
    <property type="entry name" value="MFS general substrate transporter"/>
    <property type="match status" value="1"/>
</dbReference>
<feature type="transmembrane region" description="Helical" evidence="5">
    <location>
        <begin position="106"/>
        <end position="124"/>
    </location>
</feature>
<name>A0A9P8P2T0_9ASCO</name>
<reference evidence="7" key="1">
    <citation type="journal article" date="2021" name="Open Biol.">
        <title>Shared evolutionary footprints suggest mitochondrial oxidative damage underlies multiple complex I losses in fungi.</title>
        <authorList>
            <person name="Schikora-Tamarit M.A."/>
            <person name="Marcet-Houben M."/>
            <person name="Nosek J."/>
            <person name="Gabaldon T."/>
        </authorList>
    </citation>
    <scope>NUCLEOTIDE SEQUENCE</scope>
    <source>
        <strain evidence="7">NCAIM Y.01608</strain>
    </source>
</reference>
<reference evidence="7" key="2">
    <citation type="submission" date="2021-01" db="EMBL/GenBank/DDBJ databases">
        <authorList>
            <person name="Schikora-Tamarit M.A."/>
        </authorList>
    </citation>
    <scope>NUCLEOTIDE SEQUENCE</scope>
    <source>
        <strain evidence="7">NCAIM Y.01608</strain>
    </source>
</reference>
<dbReference type="PROSITE" id="PS50850">
    <property type="entry name" value="MFS"/>
    <property type="match status" value="1"/>
</dbReference>
<keyword evidence="3 5" id="KW-1133">Transmembrane helix</keyword>
<dbReference type="InterPro" id="IPR011701">
    <property type="entry name" value="MFS"/>
</dbReference>
<feature type="transmembrane region" description="Helical" evidence="5">
    <location>
        <begin position="73"/>
        <end position="94"/>
    </location>
</feature>
<dbReference type="PANTHER" id="PTHR42718:SF23">
    <property type="entry name" value="MAJOR FACILITATOR SUPERFAMILY (MFS) PROFILE DOMAIN-CONTAINING PROTEIN"/>
    <property type="match status" value="1"/>
</dbReference>
<feature type="transmembrane region" description="Helical" evidence="5">
    <location>
        <begin position="265"/>
        <end position="284"/>
    </location>
</feature>
<protein>
    <recommendedName>
        <fullName evidence="6">Major facilitator superfamily (MFS) profile domain-containing protein</fullName>
    </recommendedName>
</protein>
<evidence type="ECO:0000313" key="7">
    <source>
        <dbReference type="EMBL" id="KAH3664793.1"/>
    </source>
</evidence>
<dbReference type="Proteomes" id="UP000788993">
    <property type="component" value="Unassembled WGS sequence"/>
</dbReference>
<feature type="transmembrane region" description="Helical" evidence="5">
    <location>
        <begin position="304"/>
        <end position="325"/>
    </location>
</feature>
<dbReference type="AlphaFoldDB" id="A0A9P8P2T0"/>
<feature type="transmembrane region" description="Helical" evidence="5">
    <location>
        <begin position="337"/>
        <end position="363"/>
    </location>
</feature>
<feature type="domain" description="Major facilitator superfamily (MFS) profile" evidence="6">
    <location>
        <begin position="40"/>
        <end position="505"/>
    </location>
</feature>
<sequence length="520" mass="56687">MAANVEAQLKDPEYDTQVHQVRDPNARPEAFKSTFQEVLCVIVVCLAVATSSIPEGSFQTSLTNLANSFEVNGGQLVWSVSSIVLSSGSFLLIGGKLTDCFGRRRVMLFCFSGFTLASLVAGFMKNFIGLVILRAVEGLFFAPLIPAGAGLIGSLYKESRRRNVAFAVFSSGGAIGYIAGLLIGGVSVTAFSWREVQFFTAIFFGAVTIVAYFVVPKDKPLDKITVKQTLLKLDYLGSFLILSAFALISFSLTQVDAAKRRWHTPYIYSLLIVGIFLLGVFILVELYVAHDPIMPMQLWKNNNFVLSMVVASLTWVTFIGCLGYYPMLYFQDIKNWGALHTALAAMPMGVSGIFTNLFVAVSFHVISGKIMLIGGNLCILGASIIWATMGYHRNYWLGPFWGYILSAVACDITYNVCTMVTMSAVDVKDQGSAAGVFNTILQLVTVVGLSLGSVLISARDPYYGKSEQNLYPELLFYGIRNVFYLAIGFSGAALIISFFVNVGTSGSAKALNKEEPCQER</sequence>
<comment type="subcellular location">
    <subcellularLocation>
        <location evidence="1">Membrane</location>
        <topology evidence="1">Multi-pass membrane protein</topology>
    </subcellularLocation>
</comment>
<feature type="transmembrane region" description="Helical" evidence="5">
    <location>
        <begin position="196"/>
        <end position="215"/>
    </location>
</feature>
<dbReference type="InterPro" id="IPR020846">
    <property type="entry name" value="MFS_dom"/>
</dbReference>
<evidence type="ECO:0000256" key="3">
    <source>
        <dbReference type="ARBA" id="ARBA00022989"/>
    </source>
</evidence>
<feature type="transmembrane region" description="Helical" evidence="5">
    <location>
        <begin position="400"/>
        <end position="422"/>
    </location>
</feature>
<feature type="transmembrane region" description="Helical" evidence="5">
    <location>
        <begin position="164"/>
        <end position="190"/>
    </location>
</feature>
<feature type="transmembrane region" description="Helical" evidence="5">
    <location>
        <begin position="370"/>
        <end position="388"/>
    </location>
</feature>
<evidence type="ECO:0000256" key="4">
    <source>
        <dbReference type="ARBA" id="ARBA00023136"/>
    </source>
</evidence>
<dbReference type="InterPro" id="IPR036259">
    <property type="entry name" value="MFS_trans_sf"/>
</dbReference>
<keyword evidence="2 5" id="KW-0812">Transmembrane</keyword>
<comment type="caution">
    <text evidence="7">The sequence shown here is derived from an EMBL/GenBank/DDBJ whole genome shotgun (WGS) entry which is preliminary data.</text>
</comment>
<evidence type="ECO:0000256" key="5">
    <source>
        <dbReference type="SAM" id="Phobius"/>
    </source>
</evidence>
<dbReference type="PANTHER" id="PTHR42718">
    <property type="entry name" value="MAJOR FACILITATOR SUPERFAMILY MULTIDRUG TRANSPORTER MFSC"/>
    <property type="match status" value="1"/>
</dbReference>
<evidence type="ECO:0000256" key="1">
    <source>
        <dbReference type="ARBA" id="ARBA00004141"/>
    </source>
</evidence>
<feature type="transmembrane region" description="Helical" evidence="5">
    <location>
        <begin position="482"/>
        <end position="503"/>
    </location>
</feature>
<evidence type="ECO:0000256" key="2">
    <source>
        <dbReference type="ARBA" id="ARBA00022692"/>
    </source>
</evidence>
<keyword evidence="8" id="KW-1185">Reference proteome</keyword>
<accession>A0A9P8P2T0</accession>
<feature type="transmembrane region" description="Helical" evidence="5">
    <location>
        <begin position="235"/>
        <end position="253"/>
    </location>
</feature>
<evidence type="ECO:0000313" key="8">
    <source>
        <dbReference type="Proteomes" id="UP000788993"/>
    </source>
</evidence>
<dbReference type="GO" id="GO:0016020">
    <property type="term" value="C:membrane"/>
    <property type="evidence" value="ECO:0007669"/>
    <property type="project" value="UniProtKB-SubCell"/>
</dbReference>
<evidence type="ECO:0000259" key="6">
    <source>
        <dbReference type="PROSITE" id="PS50850"/>
    </source>
</evidence>
<dbReference type="EMBL" id="JAEUBD010001178">
    <property type="protein sequence ID" value="KAH3664793.1"/>
    <property type="molecule type" value="Genomic_DNA"/>
</dbReference>
<keyword evidence="4 5" id="KW-0472">Membrane</keyword>
<organism evidence="7 8">
    <name type="scientific">Ogataea polymorpha</name>
    <dbReference type="NCBI Taxonomy" id="460523"/>
    <lineage>
        <taxon>Eukaryota</taxon>
        <taxon>Fungi</taxon>
        <taxon>Dikarya</taxon>
        <taxon>Ascomycota</taxon>
        <taxon>Saccharomycotina</taxon>
        <taxon>Pichiomycetes</taxon>
        <taxon>Pichiales</taxon>
        <taxon>Pichiaceae</taxon>
        <taxon>Ogataea</taxon>
    </lineage>
</organism>
<dbReference type="Pfam" id="PF07690">
    <property type="entry name" value="MFS_1"/>
    <property type="match status" value="1"/>
</dbReference>
<gene>
    <name evidence="7" type="ORF">OGATHE_003608</name>
</gene>
<dbReference type="Gene3D" id="1.20.1250.20">
    <property type="entry name" value="MFS general substrate transporter like domains"/>
    <property type="match status" value="1"/>
</dbReference>
<feature type="transmembrane region" description="Helical" evidence="5">
    <location>
        <begin position="434"/>
        <end position="456"/>
    </location>
</feature>
<feature type="transmembrane region" description="Helical" evidence="5">
    <location>
        <begin position="35"/>
        <end position="53"/>
    </location>
</feature>
<proteinExistence type="predicted"/>